<accession>A0A7Y4KEI9</accession>
<sequence>MAPLQDMTHNPRERSSIILPRSKWRIWSAIAQALSRGQDRNGVMEEALDQQAAAWLEGASPEQRARYEAALAAIEKELASAEPAPKGRGAKPKK</sequence>
<reference evidence="1 2" key="1">
    <citation type="submission" date="2020-05" db="EMBL/GenBank/DDBJ databases">
        <authorList>
            <person name="Whitworth D."/>
        </authorList>
    </citation>
    <scope>NUCLEOTIDE SEQUENCE [LARGE SCALE GENOMIC DNA]</scope>
    <source>
        <strain evidence="1 2">AB043B</strain>
    </source>
</reference>
<protein>
    <submittedName>
        <fullName evidence="1">Uncharacterized protein</fullName>
    </submittedName>
</protein>
<dbReference type="EMBL" id="JABFJV010000012">
    <property type="protein sequence ID" value="NOK32383.1"/>
    <property type="molecule type" value="Genomic_DNA"/>
</dbReference>
<proteinExistence type="predicted"/>
<evidence type="ECO:0000313" key="2">
    <source>
        <dbReference type="Proteomes" id="UP000563426"/>
    </source>
</evidence>
<dbReference type="Proteomes" id="UP000563426">
    <property type="component" value="Unassembled WGS sequence"/>
</dbReference>
<keyword evidence="2" id="KW-1185">Reference proteome</keyword>
<name>A0A7Y4KEI9_9BACT</name>
<dbReference type="AlphaFoldDB" id="A0A7Y4KEI9"/>
<evidence type="ECO:0000313" key="1">
    <source>
        <dbReference type="EMBL" id="NOK32383.1"/>
    </source>
</evidence>
<comment type="caution">
    <text evidence="1">The sequence shown here is derived from an EMBL/GenBank/DDBJ whole genome shotgun (WGS) entry which is preliminary data.</text>
</comment>
<gene>
    <name evidence="1" type="ORF">HMI49_04105</name>
</gene>
<organism evidence="1 2">
    <name type="scientific">Corallococcus exercitus</name>
    <dbReference type="NCBI Taxonomy" id="2316736"/>
    <lineage>
        <taxon>Bacteria</taxon>
        <taxon>Pseudomonadati</taxon>
        <taxon>Myxococcota</taxon>
        <taxon>Myxococcia</taxon>
        <taxon>Myxococcales</taxon>
        <taxon>Cystobacterineae</taxon>
        <taxon>Myxococcaceae</taxon>
        <taxon>Corallococcus</taxon>
    </lineage>
</organism>
<dbReference type="RefSeq" id="WP_171433093.1">
    <property type="nucleotide sequence ID" value="NZ_JABFJV010000012.1"/>
</dbReference>